<gene>
    <name evidence="9" type="ORF">KE274_13700</name>
</gene>
<keyword evidence="3 7" id="KW-1003">Cell membrane</keyword>
<dbReference type="InterPro" id="IPR032816">
    <property type="entry name" value="VTT_dom"/>
</dbReference>
<dbReference type="PANTHER" id="PTHR30353">
    <property type="entry name" value="INNER MEMBRANE PROTEIN DEDA-RELATED"/>
    <property type="match status" value="1"/>
</dbReference>
<evidence type="ECO:0000256" key="1">
    <source>
        <dbReference type="ARBA" id="ARBA00004651"/>
    </source>
</evidence>
<evidence type="ECO:0000256" key="5">
    <source>
        <dbReference type="ARBA" id="ARBA00022989"/>
    </source>
</evidence>
<dbReference type="Proteomes" id="UP000678243">
    <property type="component" value="Unassembled WGS sequence"/>
</dbReference>
<evidence type="ECO:0000259" key="8">
    <source>
        <dbReference type="Pfam" id="PF09335"/>
    </source>
</evidence>
<dbReference type="PANTHER" id="PTHR30353:SF0">
    <property type="entry name" value="TRANSMEMBRANE PROTEIN"/>
    <property type="match status" value="1"/>
</dbReference>
<keyword evidence="5 7" id="KW-1133">Transmembrane helix</keyword>
<comment type="caution">
    <text evidence="9">The sequence shown here is derived from an EMBL/GenBank/DDBJ whole genome shotgun (WGS) entry which is preliminary data.</text>
</comment>
<feature type="transmembrane region" description="Helical" evidence="7">
    <location>
        <begin position="48"/>
        <end position="74"/>
    </location>
</feature>
<evidence type="ECO:0000256" key="4">
    <source>
        <dbReference type="ARBA" id="ARBA00022692"/>
    </source>
</evidence>
<evidence type="ECO:0000256" key="6">
    <source>
        <dbReference type="ARBA" id="ARBA00023136"/>
    </source>
</evidence>
<feature type="domain" description="VTT" evidence="8">
    <location>
        <begin position="59"/>
        <end position="184"/>
    </location>
</feature>
<evidence type="ECO:0000256" key="7">
    <source>
        <dbReference type="RuleBase" id="RU367016"/>
    </source>
</evidence>
<evidence type="ECO:0000256" key="3">
    <source>
        <dbReference type="ARBA" id="ARBA00022475"/>
    </source>
</evidence>
<evidence type="ECO:0000256" key="2">
    <source>
        <dbReference type="ARBA" id="ARBA00010792"/>
    </source>
</evidence>
<dbReference type="EMBL" id="JAGTUK010000003">
    <property type="protein sequence ID" value="MBS0025157.1"/>
    <property type="molecule type" value="Genomic_DNA"/>
</dbReference>
<sequence length="221" mass="22837">MFTGCWSGGHRSASRRLPFTLAVHAGTVPTDLFADALASPWSLAVMSLLVLGDAFVVVIPGEVAVTALGAAAVATGAPPLWAVVLCAAAAAALGDACCYLVGRLVGTERWRWMRTPRGRHALDGARRRLDRGAATVLFTARFVPFARLAVNLVAGASHLRPVRYFPLVAVAATGWAVYQAAVGALIAAVLPGGPLVAVPVSIVVAVALGLALDRLTARRQG</sequence>
<dbReference type="Pfam" id="PF09335">
    <property type="entry name" value="VTT_dom"/>
    <property type="match status" value="1"/>
</dbReference>
<feature type="transmembrane region" description="Helical" evidence="7">
    <location>
        <begin position="164"/>
        <end position="189"/>
    </location>
</feature>
<proteinExistence type="inferred from homology"/>
<name>A0ABS5IS07_9MICO</name>
<keyword evidence="10" id="KW-1185">Reference proteome</keyword>
<accession>A0ABS5IS07</accession>
<protein>
    <submittedName>
        <fullName evidence="9">VTT domain-containing protein</fullName>
    </submittedName>
</protein>
<feature type="transmembrane region" description="Helical" evidence="7">
    <location>
        <begin position="80"/>
        <end position="105"/>
    </location>
</feature>
<keyword evidence="4 7" id="KW-0812">Transmembrane</keyword>
<comment type="similarity">
    <text evidence="2 7">Belongs to the DedA family.</text>
</comment>
<dbReference type="InterPro" id="IPR032818">
    <property type="entry name" value="DedA-like"/>
</dbReference>
<comment type="subcellular location">
    <subcellularLocation>
        <location evidence="1 7">Cell membrane</location>
        <topology evidence="1 7">Multi-pass membrane protein</topology>
    </subcellularLocation>
</comment>
<feature type="transmembrane region" description="Helical" evidence="7">
    <location>
        <begin position="195"/>
        <end position="212"/>
    </location>
</feature>
<keyword evidence="6 7" id="KW-0472">Membrane</keyword>
<organism evidence="9 10">
    <name type="scientific">Microbacterium paraoxydans</name>
    <dbReference type="NCBI Taxonomy" id="199592"/>
    <lineage>
        <taxon>Bacteria</taxon>
        <taxon>Bacillati</taxon>
        <taxon>Actinomycetota</taxon>
        <taxon>Actinomycetes</taxon>
        <taxon>Micrococcales</taxon>
        <taxon>Microbacteriaceae</taxon>
        <taxon>Microbacterium</taxon>
    </lineage>
</organism>
<reference evidence="9 10" key="1">
    <citation type="submission" date="2021-04" db="EMBL/GenBank/DDBJ databases">
        <title>Whole genome analysis of root endophytic bacterium Microbacterium paraoxydans ku-mp colonizing RP-bio226 rice variety.</title>
        <authorList>
            <person name="Ulaganathan K."/>
            <person name="Latha B."/>
        </authorList>
    </citation>
    <scope>NUCLEOTIDE SEQUENCE [LARGE SCALE GENOMIC DNA]</scope>
    <source>
        <strain evidence="10">ku-mp</strain>
    </source>
</reference>
<evidence type="ECO:0000313" key="9">
    <source>
        <dbReference type="EMBL" id="MBS0025157.1"/>
    </source>
</evidence>
<evidence type="ECO:0000313" key="10">
    <source>
        <dbReference type="Proteomes" id="UP000678243"/>
    </source>
</evidence>